<evidence type="ECO:0000313" key="4">
    <source>
        <dbReference type="Proteomes" id="UP000253741"/>
    </source>
</evidence>
<name>A0A370BFX7_9ACTN</name>
<sequence>MAVLCARAVIVGGAVIPEDFVTLFSGSWRRRSALITVAAAGALGVGLAATPAMAHTPTWSITCDTVSLDLTAYGNSDQNTVTVTVDGKDLLPTEKFRNNFSKKLDLPEHSSELAVRLVVKAADGDRFSRDETKTAPVCEGSTPPPAEESETPAPTPSEEQPSESPSEEPSASESPSDETSTPPAENSTSPAAEAPSNAPSPAGDDLAETGSSSSTPLIAGAAGVVLVAGAGIMWAARKRRSAQG</sequence>
<comment type="caution">
    <text evidence="3">The sequence shown here is derived from an EMBL/GenBank/DDBJ whole genome shotgun (WGS) entry which is preliminary data.</text>
</comment>
<reference evidence="3 4" key="1">
    <citation type="submission" date="2018-07" db="EMBL/GenBank/DDBJ databases">
        <title>Streptomyces species from bats.</title>
        <authorList>
            <person name="Dunlap C."/>
        </authorList>
    </citation>
    <scope>NUCLEOTIDE SEQUENCE [LARGE SCALE GENOMIC DNA]</scope>
    <source>
        <strain evidence="3 4">AC230</strain>
    </source>
</reference>
<feature type="transmembrane region" description="Helical" evidence="2">
    <location>
        <begin position="33"/>
        <end position="54"/>
    </location>
</feature>
<feature type="compositionally biased region" description="Low complexity" evidence="1">
    <location>
        <begin position="156"/>
        <end position="202"/>
    </location>
</feature>
<dbReference type="AlphaFoldDB" id="A0A370BFX7"/>
<feature type="region of interest" description="Disordered" evidence="1">
    <location>
        <begin position="127"/>
        <end position="216"/>
    </location>
</feature>
<dbReference type="NCBIfam" id="NF041528">
    <property type="entry name" value="strep_LAETG"/>
    <property type="match status" value="1"/>
</dbReference>
<keyword evidence="4" id="KW-1185">Reference proteome</keyword>
<keyword evidence="2" id="KW-0472">Membrane</keyword>
<proteinExistence type="predicted"/>
<dbReference type="NCBIfam" id="TIGR01167">
    <property type="entry name" value="LPXTG_anchor"/>
    <property type="match status" value="1"/>
</dbReference>
<keyword evidence="2" id="KW-0812">Transmembrane</keyword>
<dbReference type="Proteomes" id="UP000253741">
    <property type="component" value="Unassembled WGS sequence"/>
</dbReference>
<organism evidence="3 4">
    <name type="scientific">Streptomyces corynorhini</name>
    <dbReference type="NCBI Taxonomy" id="2282652"/>
    <lineage>
        <taxon>Bacteria</taxon>
        <taxon>Bacillati</taxon>
        <taxon>Actinomycetota</taxon>
        <taxon>Actinomycetes</taxon>
        <taxon>Kitasatosporales</taxon>
        <taxon>Streptomycetaceae</taxon>
        <taxon>Streptomyces</taxon>
    </lineage>
</organism>
<evidence type="ECO:0000256" key="1">
    <source>
        <dbReference type="SAM" id="MobiDB-lite"/>
    </source>
</evidence>
<feature type="transmembrane region" description="Helical" evidence="2">
    <location>
        <begin position="217"/>
        <end position="236"/>
    </location>
</feature>
<dbReference type="EMBL" id="QQNA01000061">
    <property type="protein sequence ID" value="RDG38335.1"/>
    <property type="molecule type" value="Genomic_DNA"/>
</dbReference>
<gene>
    <name evidence="3" type="ORF">DVH02_09785</name>
</gene>
<protein>
    <submittedName>
        <fullName evidence="3">LPXTG cell wall anchor domain-containing protein</fullName>
    </submittedName>
</protein>
<evidence type="ECO:0000256" key="2">
    <source>
        <dbReference type="SAM" id="Phobius"/>
    </source>
</evidence>
<accession>A0A370BFX7</accession>
<keyword evidence="2" id="KW-1133">Transmembrane helix</keyword>
<evidence type="ECO:0000313" key="3">
    <source>
        <dbReference type="EMBL" id="RDG38335.1"/>
    </source>
</evidence>